<accession>A0AC35UBV3</accession>
<dbReference type="Proteomes" id="UP000095286">
    <property type="component" value="Unplaced"/>
</dbReference>
<dbReference type="WBParaSite" id="RSKR_0000973700.1">
    <property type="protein sequence ID" value="RSKR_0000973700.1"/>
    <property type="gene ID" value="RSKR_0000973700"/>
</dbReference>
<sequence length="365" mass="41760">MCAACRWNKIKDNNIDRKASSSSRTNTSSDSSSAASSSSFADRTGDMMTPDMYQYRTTNGVKLDQIVKEDMLIFDFDSNLDRLLKVVRDSKLLKPQVVRGITFYTPLQLLSIGLSKLFNELNYMKKEEVVITDSLDFRGFLYFGVKASNALAEALRYSAEFMQLPPNDREVLFRRIYPVFINLERLYSSIQIFGSESKEIKIFFDDTQAFGPNFAALSSSDFPDAEAKNIFNIYKDCNKFLLESLYLPLKEIAIDQTEFAFLIASYMFSLEDSSEVEAETKTMGKRILESLNNEMYQYYVYTKGLPNFAYRITEISKLLAKAARYASLKKEVVAAAKFFDIYKRDTFLNKGFEIDSPGFMFILGS</sequence>
<reference evidence="2" key="1">
    <citation type="submission" date="2016-11" db="UniProtKB">
        <authorList>
            <consortium name="WormBaseParasite"/>
        </authorList>
    </citation>
    <scope>IDENTIFICATION</scope>
    <source>
        <strain evidence="2">KR3021</strain>
    </source>
</reference>
<proteinExistence type="predicted"/>
<evidence type="ECO:0000313" key="2">
    <source>
        <dbReference type="WBParaSite" id="RSKR_0000973700.1"/>
    </source>
</evidence>
<evidence type="ECO:0000313" key="1">
    <source>
        <dbReference type="Proteomes" id="UP000095286"/>
    </source>
</evidence>
<protein>
    <submittedName>
        <fullName evidence="2">NR LBD domain-containing protein</fullName>
    </submittedName>
</protein>
<organism evidence="1 2">
    <name type="scientific">Rhabditophanes sp. KR3021</name>
    <dbReference type="NCBI Taxonomy" id="114890"/>
    <lineage>
        <taxon>Eukaryota</taxon>
        <taxon>Metazoa</taxon>
        <taxon>Ecdysozoa</taxon>
        <taxon>Nematoda</taxon>
        <taxon>Chromadorea</taxon>
        <taxon>Rhabditida</taxon>
        <taxon>Tylenchina</taxon>
        <taxon>Panagrolaimomorpha</taxon>
        <taxon>Strongyloidoidea</taxon>
        <taxon>Alloionematidae</taxon>
        <taxon>Rhabditophanes</taxon>
    </lineage>
</organism>
<name>A0AC35UBV3_9BILA</name>